<comment type="caution">
    <text evidence="1">The sequence shown here is derived from an EMBL/GenBank/DDBJ whole genome shotgun (WGS) entry which is preliminary data.</text>
</comment>
<evidence type="ECO:0000313" key="1">
    <source>
        <dbReference type="EMBL" id="NWB48599.1"/>
    </source>
</evidence>
<dbReference type="AlphaFoldDB" id="A0A7Y8BLZ9"/>
<organism evidence="1 2">
    <name type="scientific">Pseudomonas gingeri</name>
    <dbReference type="NCBI Taxonomy" id="117681"/>
    <lineage>
        <taxon>Bacteria</taxon>
        <taxon>Pseudomonadati</taxon>
        <taxon>Pseudomonadota</taxon>
        <taxon>Gammaproteobacteria</taxon>
        <taxon>Pseudomonadales</taxon>
        <taxon>Pseudomonadaceae</taxon>
        <taxon>Pseudomonas</taxon>
    </lineage>
</organism>
<reference evidence="1 2" key="1">
    <citation type="submission" date="2020-04" db="EMBL/GenBank/DDBJ databases">
        <title>Molecular characterization of pseudomonads from Agaricus bisporus reveal novel blotch 2 pathogens in Western Europe.</title>
        <authorList>
            <person name="Taparia T."/>
            <person name="Krijger M."/>
            <person name="Haynes E."/>
            <person name="Elpinstone J.G."/>
            <person name="Noble R."/>
            <person name="Van Der Wolf J."/>
        </authorList>
    </citation>
    <scope>NUCLEOTIDE SEQUENCE [LARGE SCALE GENOMIC DNA]</scope>
    <source>
        <strain evidence="1 2">F1001</strain>
    </source>
</reference>
<proteinExistence type="predicted"/>
<dbReference type="Proteomes" id="UP000582981">
    <property type="component" value="Unassembled WGS sequence"/>
</dbReference>
<dbReference type="RefSeq" id="WP_177144769.1">
    <property type="nucleotide sequence ID" value="NZ_JACAPU010000021.1"/>
</dbReference>
<accession>A0A7Y8BLZ9</accession>
<evidence type="ECO:0000313" key="2">
    <source>
        <dbReference type="Proteomes" id="UP000582981"/>
    </source>
</evidence>
<dbReference type="EMBL" id="JACAPU010000021">
    <property type="protein sequence ID" value="NWB48599.1"/>
    <property type="molecule type" value="Genomic_DNA"/>
</dbReference>
<protein>
    <submittedName>
        <fullName evidence="1">Uncharacterized protein</fullName>
    </submittedName>
</protein>
<gene>
    <name evidence="1" type="ORF">HX829_19095</name>
</gene>
<name>A0A7Y8BLZ9_9PSED</name>
<sequence>MSIILLNQTQYAAQYTIKEGQQVIAKVPAVQPNGQMTVPVSDIYEVIATTLIDGNTYASAPLTVSGSMGFLAQMRQSASQGTYDFDVVMFQNVAPDQLAFEKTCINPATFTIRKNGKPLQNVVVTNSFQTQTLDISNTFSINAVINGIATETVTTSNPKATVTAIVDNSTLGSSYYLLTVS</sequence>